<proteinExistence type="predicted"/>
<organism evidence="1 2">
    <name type="scientific">Dunaliella salina</name>
    <name type="common">Green alga</name>
    <name type="synonym">Protococcus salinus</name>
    <dbReference type="NCBI Taxonomy" id="3046"/>
    <lineage>
        <taxon>Eukaryota</taxon>
        <taxon>Viridiplantae</taxon>
        <taxon>Chlorophyta</taxon>
        <taxon>core chlorophytes</taxon>
        <taxon>Chlorophyceae</taxon>
        <taxon>CS clade</taxon>
        <taxon>Chlamydomonadales</taxon>
        <taxon>Dunaliellaceae</taxon>
        <taxon>Dunaliella</taxon>
    </lineage>
</organism>
<evidence type="ECO:0000313" key="1">
    <source>
        <dbReference type="EMBL" id="KAF5835131.1"/>
    </source>
</evidence>
<comment type="caution">
    <text evidence="1">The sequence shown here is derived from an EMBL/GenBank/DDBJ whole genome shotgun (WGS) entry which is preliminary data.</text>
</comment>
<name>A0ABQ7GKI7_DUNSA</name>
<evidence type="ECO:0000313" key="2">
    <source>
        <dbReference type="Proteomes" id="UP000815325"/>
    </source>
</evidence>
<reference evidence="1" key="1">
    <citation type="submission" date="2017-08" db="EMBL/GenBank/DDBJ databases">
        <authorList>
            <person name="Polle J.E."/>
            <person name="Barry K."/>
            <person name="Cushman J."/>
            <person name="Schmutz J."/>
            <person name="Tran D."/>
            <person name="Hathwaick L.T."/>
            <person name="Yim W.C."/>
            <person name="Jenkins J."/>
            <person name="Mckie-Krisberg Z.M."/>
            <person name="Prochnik S."/>
            <person name="Lindquist E."/>
            <person name="Dockter R.B."/>
            <person name="Adam C."/>
            <person name="Molina H."/>
            <person name="Bunkerborg J."/>
            <person name="Jin E."/>
            <person name="Buchheim M."/>
            <person name="Magnuson J."/>
        </authorList>
    </citation>
    <scope>NUCLEOTIDE SEQUENCE</scope>
    <source>
        <strain evidence="1">CCAP 19/18</strain>
    </source>
</reference>
<keyword evidence="2" id="KW-1185">Reference proteome</keyword>
<dbReference type="Proteomes" id="UP000815325">
    <property type="component" value="Unassembled WGS sequence"/>
</dbReference>
<gene>
    <name evidence="1" type="ORF">DUNSADRAFT_7850</name>
</gene>
<dbReference type="EMBL" id="MU069721">
    <property type="protein sequence ID" value="KAF5835131.1"/>
    <property type="molecule type" value="Genomic_DNA"/>
</dbReference>
<accession>A0ABQ7GKI7</accession>
<evidence type="ECO:0008006" key="3">
    <source>
        <dbReference type="Google" id="ProtNLM"/>
    </source>
</evidence>
<protein>
    <recommendedName>
        <fullName evidence="3">Encoded protein</fullName>
    </recommendedName>
</protein>
<sequence>MSLCISSVCAHQPRAPPTSPLSTTAQLCSCPVSFNTLTSRNPLVVKHQRICEGLLNLRRYCIASYASTRPVIHFSCSFTDACVVTLRHVWLL</sequence>